<proteinExistence type="inferred from homology"/>
<dbReference type="SUPFAM" id="SSF55931">
    <property type="entry name" value="Glutamine synthetase/guanido kinase"/>
    <property type="match status" value="1"/>
</dbReference>
<keyword evidence="5 10" id="KW-0317">Glutathione biosynthesis</keyword>
<dbReference type="Gene3D" id="3.30.590.50">
    <property type="match status" value="2"/>
</dbReference>
<accession>A0A7R9U411</accession>
<comment type="pathway">
    <text evidence="1 10">Sulfur metabolism; glutathione biosynthesis; glutathione from L-cysteine and L-glutamate: step 1/2.</text>
</comment>
<gene>
    <name evidence="11" type="ORF">PPYR1160_LOCUS3503</name>
</gene>
<dbReference type="InterPro" id="IPR004308">
    <property type="entry name" value="GCS"/>
</dbReference>
<evidence type="ECO:0000256" key="9">
    <source>
        <dbReference type="ARBA" id="ARBA00032122"/>
    </source>
</evidence>
<dbReference type="GO" id="GO:0006750">
    <property type="term" value="P:glutathione biosynthetic process"/>
    <property type="evidence" value="ECO:0007669"/>
    <property type="project" value="UniProtKB-UniRule"/>
</dbReference>
<dbReference type="AlphaFoldDB" id="A0A7R9U411"/>
<evidence type="ECO:0000256" key="2">
    <source>
        <dbReference type="ARBA" id="ARBA00008100"/>
    </source>
</evidence>
<dbReference type="Pfam" id="PF03074">
    <property type="entry name" value="GCS"/>
    <property type="match status" value="1"/>
</dbReference>
<dbReference type="GO" id="GO:0004357">
    <property type="term" value="F:glutamate-cysteine ligase activity"/>
    <property type="evidence" value="ECO:0007669"/>
    <property type="project" value="UniProtKB-UniRule"/>
</dbReference>
<keyword evidence="6 10" id="KW-0547">Nucleotide-binding</keyword>
<keyword evidence="7 10" id="KW-0067">ATP-binding</keyword>
<sequence>MGLLKVGRPLKWEDGKPHMKYIRLHGVLQFLNTWRAVRHIENDELKWGDEVETAILKVDESSKSVKVHLVGSEIMERLQALEGEHEHLRDGVVWHQEYGAWMLESTPRNPYGRNVTDLFAVERNMRLRRRRLLAALSDDEIAPYMVNFPLLGVGRFAEPWEAPRGPVANSECIPDNVINPHPRFGTLSRNIRTRRGANVDIRLPLFRDTHTPEYSKGSALEPVVKMDAMAYGMGCCCLQVTFQARDLQESRYMYDQLAVLAPIMLAFSAAAPVFKGRLVDTDVRWSVIAESCDDRRPAERGEAVDLDEARDSTMVGDGIKRVYKSRYDSISRYLYTCNPTNANPCCPIAQGAIRSRHAVEKYNDVECAVDEEARDLLLASGLDDVMANHIAHLFARDPLVIFEGAVEEVDDEKSTEHFESIQSTNWQTVRWKPPPPVPEGSTRAIGWRVEFRSMEIQPTDFENAAFSVFIVLLTRAILAFDLALYVPLSLVDENMRRAHLRDACQSQKFWFRKNLAPLSAKEEVKEEAAESSQMENCAFSSGDAVEELTMDEIFNGKEGNFPGLIPLVRAYLESIDLAADDVSRLEKYLGFISDRAAGRLVTPATFIRRFVTGHPLYQNDSVVSEAIVYDLATAIDEIGRGVRHEESLLGSFEVSPVGREDPYETPLRSRRLSGAERDELLRRYTHRESFRTQEKRVETAISSAQVAVSG</sequence>
<evidence type="ECO:0000256" key="7">
    <source>
        <dbReference type="ARBA" id="ARBA00022840"/>
    </source>
</evidence>
<evidence type="ECO:0000256" key="1">
    <source>
        <dbReference type="ARBA" id="ARBA00005006"/>
    </source>
</evidence>
<keyword evidence="4 10" id="KW-0436">Ligase</keyword>
<evidence type="ECO:0000256" key="6">
    <source>
        <dbReference type="ARBA" id="ARBA00022741"/>
    </source>
</evidence>
<dbReference type="GO" id="GO:0005524">
    <property type="term" value="F:ATP binding"/>
    <property type="evidence" value="ECO:0007669"/>
    <property type="project" value="UniProtKB-UniRule"/>
</dbReference>
<evidence type="ECO:0000256" key="5">
    <source>
        <dbReference type="ARBA" id="ARBA00022684"/>
    </source>
</evidence>
<evidence type="ECO:0000256" key="3">
    <source>
        <dbReference type="ARBA" id="ARBA00012220"/>
    </source>
</evidence>
<dbReference type="FunFam" id="3.30.590.50:FF:000002">
    <property type="entry name" value="Glutamate--cysteine ligase catalytic subunit"/>
    <property type="match status" value="1"/>
</dbReference>
<dbReference type="PANTHER" id="PTHR11164">
    <property type="entry name" value="GLUTAMATE CYSTEINE LIGASE"/>
    <property type="match status" value="1"/>
</dbReference>
<protein>
    <recommendedName>
        <fullName evidence="3 10">Glutamate--cysteine ligase</fullName>
        <ecNumber evidence="3 10">6.3.2.2</ecNumber>
    </recommendedName>
    <alternativeName>
        <fullName evidence="9 10">Gamma-ECS</fullName>
    </alternativeName>
    <alternativeName>
        <fullName evidence="8 10">Gamma-glutamylcysteine synthetase</fullName>
    </alternativeName>
</protein>
<reference evidence="11" key="1">
    <citation type="submission" date="2021-01" db="EMBL/GenBank/DDBJ databases">
        <authorList>
            <person name="Corre E."/>
            <person name="Pelletier E."/>
            <person name="Niang G."/>
            <person name="Scheremetjew M."/>
            <person name="Finn R."/>
            <person name="Kale V."/>
            <person name="Holt S."/>
            <person name="Cochrane G."/>
            <person name="Meng A."/>
            <person name="Brown T."/>
            <person name="Cohen L."/>
        </authorList>
    </citation>
    <scope>NUCLEOTIDE SEQUENCE</scope>
    <source>
        <strain evidence="11">CCMP2078</strain>
    </source>
</reference>
<dbReference type="EMBL" id="HBEA01004604">
    <property type="protein sequence ID" value="CAD8254011.1"/>
    <property type="molecule type" value="Transcribed_RNA"/>
</dbReference>
<dbReference type="InterPro" id="IPR014746">
    <property type="entry name" value="Gln_synth/guanido_kin_cat_dom"/>
</dbReference>
<dbReference type="Gene3D" id="1.10.8.960">
    <property type="match status" value="1"/>
</dbReference>
<comment type="similarity">
    <text evidence="2 10">Belongs to the glutamate--cysteine ligase type 3 family.</text>
</comment>
<name>A0A7R9U411_9STRA</name>
<dbReference type="PANTHER" id="PTHR11164:SF0">
    <property type="entry name" value="GLUTAMATE--CYSTEINE LIGASE CATALYTIC SUBUNIT"/>
    <property type="match status" value="1"/>
</dbReference>
<evidence type="ECO:0000256" key="10">
    <source>
        <dbReference type="RuleBase" id="RU367135"/>
    </source>
</evidence>
<evidence type="ECO:0000256" key="8">
    <source>
        <dbReference type="ARBA" id="ARBA00030585"/>
    </source>
</evidence>
<dbReference type="UniPathway" id="UPA00142">
    <property type="reaction ID" value="UER00209"/>
</dbReference>
<evidence type="ECO:0000256" key="4">
    <source>
        <dbReference type="ARBA" id="ARBA00022598"/>
    </source>
</evidence>
<dbReference type="EC" id="6.3.2.2" evidence="3 10"/>
<comment type="catalytic activity">
    <reaction evidence="10">
        <text>L-cysteine + L-glutamate + ATP = gamma-L-glutamyl-L-cysteine + ADP + phosphate + H(+)</text>
        <dbReference type="Rhea" id="RHEA:13285"/>
        <dbReference type="ChEBI" id="CHEBI:15378"/>
        <dbReference type="ChEBI" id="CHEBI:29985"/>
        <dbReference type="ChEBI" id="CHEBI:30616"/>
        <dbReference type="ChEBI" id="CHEBI:35235"/>
        <dbReference type="ChEBI" id="CHEBI:43474"/>
        <dbReference type="ChEBI" id="CHEBI:58173"/>
        <dbReference type="ChEBI" id="CHEBI:456216"/>
        <dbReference type="EC" id="6.3.2.2"/>
    </reaction>
</comment>
<organism evidence="11">
    <name type="scientific">Pinguiococcus pyrenoidosus</name>
    <dbReference type="NCBI Taxonomy" id="172671"/>
    <lineage>
        <taxon>Eukaryota</taxon>
        <taxon>Sar</taxon>
        <taxon>Stramenopiles</taxon>
        <taxon>Ochrophyta</taxon>
        <taxon>Pinguiophyceae</taxon>
        <taxon>Pinguiochrysidales</taxon>
        <taxon>Pinguiochrysidaceae</taxon>
        <taxon>Pinguiococcus</taxon>
    </lineage>
</organism>
<evidence type="ECO:0000313" key="11">
    <source>
        <dbReference type="EMBL" id="CAD8254011.1"/>
    </source>
</evidence>